<reference evidence="1 2" key="1">
    <citation type="submission" date="2022-06" db="EMBL/GenBank/DDBJ databases">
        <title>Mycolicibacterium sp. CAU 1645 isolated from seawater.</title>
        <authorList>
            <person name="Kim W."/>
        </authorList>
    </citation>
    <scope>NUCLEOTIDE SEQUENCE [LARGE SCALE GENOMIC DNA]</scope>
    <source>
        <strain evidence="1 2">CAU 1645</strain>
    </source>
</reference>
<organism evidence="1 2">
    <name type="scientific">Mycolicibacterium arenosum</name>
    <dbReference type="NCBI Taxonomy" id="2952157"/>
    <lineage>
        <taxon>Bacteria</taxon>
        <taxon>Bacillati</taxon>
        <taxon>Actinomycetota</taxon>
        <taxon>Actinomycetes</taxon>
        <taxon>Mycobacteriales</taxon>
        <taxon>Mycobacteriaceae</taxon>
        <taxon>Mycolicibacterium</taxon>
    </lineage>
</organism>
<sequence length="258" mass="28747">MTRPGSLFGWEPLRPLGRLASTGSFAAHLTAFVTLRQLVLGRRLAVRLDDGDLVLTVVEADSRVGLRGFAAGRLNDVRVVAEQVRWKEHRFGRATMVLHDMRMEASSPPVLLAAPVELTLDVPAGPLDELFRWAAPRLAGDVGPDGVARLRLANRRSAGHVEIETRLEESTLWLRPIAVARRRRWALPARTPAYPVRLPPLPHGLELTGVEFDSNVVRLTGVLPEWRMEIPRSRLEDMISQLSAVGRPLKLIWPSRTT</sequence>
<evidence type="ECO:0000313" key="1">
    <source>
        <dbReference type="EMBL" id="MCP9275205.1"/>
    </source>
</evidence>
<protein>
    <recommendedName>
        <fullName evidence="3">DUF2993 domain-containing protein</fullName>
    </recommendedName>
</protein>
<dbReference type="EMBL" id="JANDBD010000010">
    <property type="protein sequence ID" value="MCP9275205.1"/>
    <property type="molecule type" value="Genomic_DNA"/>
</dbReference>
<accession>A0ABT1M9H4</accession>
<comment type="caution">
    <text evidence="1">The sequence shown here is derived from an EMBL/GenBank/DDBJ whole genome shotgun (WGS) entry which is preliminary data.</text>
</comment>
<keyword evidence="2" id="KW-1185">Reference proteome</keyword>
<gene>
    <name evidence="1" type="ORF">NM203_23720</name>
</gene>
<proteinExistence type="predicted"/>
<dbReference type="RefSeq" id="WP_255062960.1">
    <property type="nucleotide sequence ID" value="NZ_JANDBD010000010.1"/>
</dbReference>
<evidence type="ECO:0000313" key="2">
    <source>
        <dbReference type="Proteomes" id="UP001651690"/>
    </source>
</evidence>
<evidence type="ECO:0008006" key="3">
    <source>
        <dbReference type="Google" id="ProtNLM"/>
    </source>
</evidence>
<name>A0ABT1M9H4_9MYCO</name>
<dbReference type="Proteomes" id="UP001651690">
    <property type="component" value="Unassembled WGS sequence"/>
</dbReference>